<dbReference type="Proteomes" id="UP000526501">
    <property type="component" value="Unassembled WGS sequence"/>
</dbReference>
<proteinExistence type="predicted"/>
<dbReference type="AlphaFoldDB" id="A0A7X1B8J0"/>
<accession>A0A7X1B8J0</accession>
<dbReference type="PANTHER" id="PTHR24104:SF25">
    <property type="entry name" value="PROTEIN LIN-41"/>
    <property type="match status" value="1"/>
</dbReference>
<dbReference type="Gene3D" id="2.120.10.30">
    <property type="entry name" value="TolB, C-terminal domain"/>
    <property type="match status" value="1"/>
</dbReference>
<evidence type="ECO:0000259" key="2">
    <source>
        <dbReference type="PROSITE" id="PS51662"/>
    </source>
</evidence>
<feature type="domain" description="BPP" evidence="2">
    <location>
        <begin position="16"/>
        <end position="343"/>
    </location>
</feature>
<name>A0A7X1B8J0_9BACT</name>
<dbReference type="PANTHER" id="PTHR24104">
    <property type="entry name" value="E3 UBIQUITIN-PROTEIN LIGASE NHLRC1-RELATED"/>
    <property type="match status" value="1"/>
</dbReference>
<organism evidence="3 4">
    <name type="scientific">Pelagicoccus albus</name>
    <dbReference type="NCBI Taxonomy" id="415222"/>
    <lineage>
        <taxon>Bacteria</taxon>
        <taxon>Pseudomonadati</taxon>
        <taxon>Verrucomicrobiota</taxon>
        <taxon>Opitutia</taxon>
        <taxon>Puniceicoccales</taxon>
        <taxon>Pelagicoccaceae</taxon>
        <taxon>Pelagicoccus</taxon>
    </lineage>
</organism>
<feature type="chain" id="PRO_5030826106" evidence="1">
    <location>
        <begin position="22"/>
        <end position="346"/>
    </location>
</feature>
<dbReference type="GO" id="GO:0008270">
    <property type="term" value="F:zinc ion binding"/>
    <property type="evidence" value="ECO:0007669"/>
    <property type="project" value="UniProtKB-KW"/>
</dbReference>
<dbReference type="EMBL" id="JACHVC010000013">
    <property type="protein sequence ID" value="MBC2607628.1"/>
    <property type="molecule type" value="Genomic_DNA"/>
</dbReference>
<dbReference type="Pfam" id="PF02333">
    <property type="entry name" value="Phytase"/>
    <property type="match status" value="1"/>
</dbReference>
<keyword evidence="1" id="KW-0732">Signal</keyword>
<evidence type="ECO:0000256" key="1">
    <source>
        <dbReference type="SAM" id="SignalP"/>
    </source>
</evidence>
<reference evidence="3 4" key="1">
    <citation type="submission" date="2020-07" db="EMBL/GenBank/DDBJ databases">
        <authorList>
            <person name="Feng X."/>
        </authorList>
    </citation>
    <scope>NUCLEOTIDE SEQUENCE [LARGE SCALE GENOMIC DNA]</scope>
    <source>
        <strain evidence="3 4">JCM23202</strain>
    </source>
</reference>
<dbReference type="InterPro" id="IPR050952">
    <property type="entry name" value="TRIM-NHL_E3_ligases"/>
</dbReference>
<comment type="caution">
    <text evidence="3">The sequence shown here is derived from an EMBL/GenBank/DDBJ whole genome shotgun (WGS) entry which is preliminary data.</text>
</comment>
<dbReference type="InterPro" id="IPR003431">
    <property type="entry name" value="B-propeller_Phytase"/>
</dbReference>
<keyword evidence="4" id="KW-1185">Reference proteome</keyword>
<evidence type="ECO:0000313" key="3">
    <source>
        <dbReference type="EMBL" id="MBC2607628.1"/>
    </source>
</evidence>
<feature type="signal peptide" evidence="1">
    <location>
        <begin position="1"/>
        <end position="21"/>
    </location>
</feature>
<dbReference type="InterPro" id="IPR011042">
    <property type="entry name" value="6-blade_b-propeller_TolB-like"/>
</dbReference>
<evidence type="ECO:0000313" key="4">
    <source>
        <dbReference type="Proteomes" id="UP000526501"/>
    </source>
</evidence>
<sequence length="346" mass="38422">MLAKRLLIGLGLCALAQTGFAEVKVVKERFFTTIDADSNVDSIAIWHSSETSDRWLVATSKAMHKLFVYDAQNGYPLSEYGNAGDQLGQFQRPNGIAVIGDMLLVVERDNHRIQALSLPDLSPLFSFGEEQLIKPYGIYARHEKNKVLVYVSDDYNNSASNPKPEPNPDGLRKRVKVFELSTATSASEPKFVKAFGSHEGEGALDVVESLMGDDVFDRLMIADEDEVNGMEVHLFDLDGKDLGQTLGKGRFQYQPEGIALWSTGEKSGYWIFTDQGKQENLYLLYDRESLEYVGTFSGERTLNTDGVAIDLTPTERYPEGVFYAIHDDSGISAWSLADIATALDLH</sequence>
<dbReference type="SUPFAM" id="SSF50956">
    <property type="entry name" value="Thermostable phytase (3-phytase)"/>
    <property type="match status" value="1"/>
</dbReference>
<dbReference type="RefSeq" id="WP_185661501.1">
    <property type="nucleotide sequence ID" value="NZ_CAWPOO010000013.1"/>
</dbReference>
<dbReference type="PROSITE" id="PS51662">
    <property type="entry name" value="BP_PHYTASE"/>
    <property type="match status" value="1"/>
</dbReference>
<gene>
    <name evidence="3" type="ORF">H5P27_16365</name>
</gene>
<protein>
    <submittedName>
        <fullName evidence="3">Phytase</fullName>
    </submittedName>
</protein>
<dbReference type="GO" id="GO:0016158">
    <property type="term" value="F:inositol hexakisphosphate 3-phosphatase activity"/>
    <property type="evidence" value="ECO:0007669"/>
    <property type="project" value="InterPro"/>
</dbReference>